<dbReference type="PANTHER" id="PTHR47723">
    <property type="entry name" value="OS05G0353850 PROTEIN"/>
    <property type="match status" value="1"/>
</dbReference>
<organism evidence="1 2">
    <name type="scientific">Cinchona calisaya</name>
    <dbReference type="NCBI Taxonomy" id="153742"/>
    <lineage>
        <taxon>Eukaryota</taxon>
        <taxon>Viridiplantae</taxon>
        <taxon>Streptophyta</taxon>
        <taxon>Embryophyta</taxon>
        <taxon>Tracheophyta</taxon>
        <taxon>Spermatophyta</taxon>
        <taxon>Magnoliopsida</taxon>
        <taxon>eudicotyledons</taxon>
        <taxon>Gunneridae</taxon>
        <taxon>Pentapetalae</taxon>
        <taxon>asterids</taxon>
        <taxon>lamiids</taxon>
        <taxon>Gentianales</taxon>
        <taxon>Rubiaceae</taxon>
        <taxon>Cinchonoideae</taxon>
        <taxon>Cinchoneae</taxon>
        <taxon>Cinchona</taxon>
    </lineage>
</organism>
<reference evidence="1 2" key="1">
    <citation type="submission" date="2024-11" db="EMBL/GenBank/DDBJ databases">
        <title>A near-complete genome assembly of Cinchona calisaya.</title>
        <authorList>
            <person name="Lian D.C."/>
            <person name="Zhao X.W."/>
            <person name="Wei L."/>
        </authorList>
    </citation>
    <scope>NUCLEOTIDE SEQUENCE [LARGE SCALE GENOMIC DNA]</scope>
    <source>
        <tissue evidence="1">Nenye</tissue>
    </source>
</reference>
<dbReference type="InterPro" id="IPR053151">
    <property type="entry name" value="RNase_H-like"/>
</dbReference>
<dbReference type="EMBL" id="JBJUIK010000004">
    <property type="protein sequence ID" value="KAL3529167.1"/>
    <property type="molecule type" value="Genomic_DNA"/>
</dbReference>
<accession>A0ABD3ABS7</accession>
<dbReference type="Proteomes" id="UP001630127">
    <property type="component" value="Unassembled WGS sequence"/>
</dbReference>
<comment type="caution">
    <text evidence="1">The sequence shown here is derived from an EMBL/GenBank/DDBJ whole genome shotgun (WGS) entry which is preliminary data.</text>
</comment>
<evidence type="ECO:0000313" key="2">
    <source>
        <dbReference type="Proteomes" id="UP001630127"/>
    </source>
</evidence>
<dbReference type="AlphaFoldDB" id="A0ABD3ABS7"/>
<gene>
    <name evidence="1" type="ORF">ACH5RR_008489</name>
</gene>
<protein>
    <submittedName>
        <fullName evidence="1">Uncharacterized protein</fullName>
    </submittedName>
</protein>
<keyword evidence="2" id="KW-1185">Reference proteome</keyword>
<sequence length="139" mass="15029">MIATRWSPPQQGMINLNVDDASKGNPCLSAGRGIIRDNSGNIIIAFSNFYGDGTNMQGSNNGNTPVSQILAFNLGKATLVEDAPKKVVRRVCKVKKSFVSNQPISTTKVVVSSGFEATIPMPQITLEHFFSPQKESETQ</sequence>
<dbReference type="PANTHER" id="PTHR47723:SF19">
    <property type="entry name" value="POLYNUCLEOTIDYL TRANSFERASE, RIBONUCLEASE H-LIKE SUPERFAMILY PROTEIN"/>
    <property type="match status" value="1"/>
</dbReference>
<evidence type="ECO:0000313" key="1">
    <source>
        <dbReference type="EMBL" id="KAL3529167.1"/>
    </source>
</evidence>
<proteinExistence type="predicted"/>
<name>A0ABD3ABS7_9GENT</name>